<evidence type="ECO:0000256" key="1">
    <source>
        <dbReference type="SAM" id="MobiDB-lite"/>
    </source>
</evidence>
<keyword evidence="3" id="KW-1185">Reference proteome</keyword>
<gene>
    <name evidence="2" type="ORF">Q75_16600</name>
</gene>
<evidence type="ECO:0000313" key="3">
    <source>
        <dbReference type="Proteomes" id="UP000074108"/>
    </source>
</evidence>
<feature type="compositionally biased region" description="Basic and acidic residues" evidence="1">
    <location>
        <begin position="23"/>
        <end position="69"/>
    </location>
</feature>
<sequence>KRECRKEEKEGRRTPREPGAVQKRGEGSKKSAARAERGAEKGERKQEERRASLARCRKEGEEARRAPPL</sequence>
<comment type="caution">
    <text evidence="2">The sequence shown here is derived from an EMBL/GenBank/DDBJ whole genome shotgun (WGS) entry which is preliminary data.</text>
</comment>
<name>A0A147K460_9BACI</name>
<dbReference type="EMBL" id="LDYG01000054">
    <property type="protein sequence ID" value="KUP04098.1"/>
    <property type="molecule type" value="Genomic_DNA"/>
</dbReference>
<feature type="non-terminal residue" evidence="2">
    <location>
        <position position="1"/>
    </location>
</feature>
<proteinExistence type="predicted"/>
<organism evidence="2 3">
    <name type="scientific">Bacillus coahuilensis p1.1.43</name>
    <dbReference type="NCBI Taxonomy" id="1150625"/>
    <lineage>
        <taxon>Bacteria</taxon>
        <taxon>Bacillati</taxon>
        <taxon>Bacillota</taxon>
        <taxon>Bacilli</taxon>
        <taxon>Bacillales</taxon>
        <taxon>Bacillaceae</taxon>
        <taxon>Bacillus</taxon>
    </lineage>
</organism>
<feature type="compositionally biased region" description="Basic and acidic residues" evidence="1">
    <location>
        <begin position="1"/>
        <end position="16"/>
    </location>
</feature>
<protein>
    <submittedName>
        <fullName evidence="2">Uncharacterized protein</fullName>
    </submittedName>
</protein>
<dbReference type="AlphaFoldDB" id="A0A147K460"/>
<dbReference type="Proteomes" id="UP000074108">
    <property type="component" value="Unassembled WGS sequence"/>
</dbReference>
<reference evidence="2 3" key="1">
    <citation type="journal article" date="2016" name="Front. Microbiol.">
        <title>Microevolution Analysis of Bacillus coahuilensis Unveils Differences in Phosphorus Acquisition Strategies and Their Regulation.</title>
        <authorList>
            <person name="Gomez-Lunar Z."/>
            <person name="Hernandez-Gonzalez I."/>
            <person name="Rodriguez-Torres M.D."/>
            <person name="Souza V."/>
            <person name="Olmedo-Alvarez G."/>
        </authorList>
    </citation>
    <scope>NUCLEOTIDE SEQUENCE [LARGE SCALE GENOMIC DNA]</scope>
    <source>
        <strain evidence="3">p1.1.43</strain>
    </source>
</reference>
<evidence type="ECO:0000313" key="2">
    <source>
        <dbReference type="EMBL" id="KUP04098.1"/>
    </source>
</evidence>
<accession>A0A147K460</accession>
<dbReference type="PATRIC" id="fig|1150625.3.peg.3487"/>
<feature type="region of interest" description="Disordered" evidence="1">
    <location>
        <begin position="1"/>
        <end position="69"/>
    </location>
</feature>